<feature type="region of interest" description="Disordered" evidence="1">
    <location>
        <begin position="1"/>
        <end position="40"/>
    </location>
</feature>
<protein>
    <recommendedName>
        <fullName evidence="4">DUF4169 family protein</fullName>
    </recommendedName>
</protein>
<name>A0ABV2LBY4_9HYPH</name>
<proteinExistence type="predicted"/>
<reference evidence="2 3" key="1">
    <citation type="submission" date="2024-06" db="EMBL/GenBank/DDBJ databases">
        <title>Genomic Encyclopedia of Type Strains, Phase IV (KMG-IV): sequencing the most valuable type-strain genomes for metagenomic binning, comparative biology and taxonomic classification.</title>
        <authorList>
            <person name="Goeker M."/>
        </authorList>
    </citation>
    <scope>NUCLEOTIDE SEQUENCE [LARGE SCALE GENOMIC DNA]</scope>
    <source>
        <strain evidence="2 3">DSM 21331</strain>
    </source>
</reference>
<organism evidence="2 3">
    <name type="scientific">Methylobacterium goesingense</name>
    <dbReference type="NCBI Taxonomy" id="243690"/>
    <lineage>
        <taxon>Bacteria</taxon>
        <taxon>Pseudomonadati</taxon>
        <taxon>Pseudomonadota</taxon>
        <taxon>Alphaproteobacteria</taxon>
        <taxon>Hyphomicrobiales</taxon>
        <taxon>Methylobacteriaceae</taxon>
        <taxon>Methylobacterium</taxon>
    </lineage>
</organism>
<feature type="compositionally biased region" description="Basic and acidic residues" evidence="1">
    <location>
        <begin position="8"/>
        <end position="33"/>
    </location>
</feature>
<evidence type="ECO:0000313" key="2">
    <source>
        <dbReference type="EMBL" id="MET3695365.1"/>
    </source>
</evidence>
<dbReference type="Proteomes" id="UP001549145">
    <property type="component" value="Unassembled WGS sequence"/>
</dbReference>
<dbReference type="RefSeq" id="WP_238279350.1">
    <property type="nucleotide sequence ID" value="NZ_BPQL01000055.1"/>
</dbReference>
<accession>A0ABV2LBY4</accession>
<evidence type="ECO:0008006" key="4">
    <source>
        <dbReference type="Google" id="ProtNLM"/>
    </source>
</evidence>
<evidence type="ECO:0000313" key="3">
    <source>
        <dbReference type="Proteomes" id="UP001549145"/>
    </source>
</evidence>
<comment type="caution">
    <text evidence="2">The sequence shown here is derived from an EMBL/GenBank/DDBJ whole genome shotgun (WGS) entry which is preliminary data.</text>
</comment>
<dbReference type="EMBL" id="JBEPMM010000027">
    <property type="protein sequence ID" value="MET3695365.1"/>
    <property type="molecule type" value="Genomic_DNA"/>
</dbReference>
<keyword evidence="3" id="KW-1185">Reference proteome</keyword>
<gene>
    <name evidence="2" type="ORF">ABID43_004933</name>
</gene>
<sequence>MTDDDSGAQDRRETKAARHLERARAGGEARADYDATQQATEDKTVRLKALRLAKEKADKKG</sequence>
<evidence type="ECO:0000256" key="1">
    <source>
        <dbReference type="SAM" id="MobiDB-lite"/>
    </source>
</evidence>